<feature type="region of interest" description="Disordered" evidence="1">
    <location>
        <begin position="1"/>
        <end position="20"/>
    </location>
</feature>
<feature type="region of interest" description="Disordered" evidence="1">
    <location>
        <begin position="125"/>
        <end position="147"/>
    </location>
</feature>
<evidence type="ECO:0000313" key="3">
    <source>
        <dbReference type="Proteomes" id="UP001597187"/>
    </source>
</evidence>
<feature type="region of interest" description="Disordered" evidence="1">
    <location>
        <begin position="98"/>
        <end position="117"/>
    </location>
</feature>
<dbReference type="EMBL" id="JBHUDC010000003">
    <property type="protein sequence ID" value="MFD1513027.1"/>
    <property type="molecule type" value="Genomic_DNA"/>
</dbReference>
<sequence>MTRDDTQRRYDADDTPPAETHHVVALRPLTLYTTERDAEEYGVGYTELPADSNPAKRAAEQGETAVRVTVRPGEVVLPSAGWGCWGLIRPNVAALDADGERVDDPAGPSEQSVSDDRAAHLLDVARQRLRHDADDHEPTPPSPGPEA</sequence>
<dbReference type="Proteomes" id="UP001597187">
    <property type="component" value="Unassembled WGS sequence"/>
</dbReference>
<accession>A0ABD6AU16</accession>
<feature type="compositionally biased region" description="Basic and acidic residues" evidence="1">
    <location>
        <begin position="125"/>
        <end position="138"/>
    </location>
</feature>
<reference evidence="2 3" key="1">
    <citation type="journal article" date="2019" name="Int. J. Syst. Evol. Microbiol.">
        <title>The Global Catalogue of Microorganisms (GCM) 10K type strain sequencing project: providing services to taxonomists for standard genome sequencing and annotation.</title>
        <authorList>
            <consortium name="The Broad Institute Genomics Platform"/>
            <consortium name="The Broad Institute Genome Sequencing Center for Infectious Disease"/>
            <person name="Wu L."/>
            <person name="Ma J."/>
        </authorList>
    </citation>
    <scope>NUCLEOTIDE SEQUENCE [LARGE SCALE GENOMIC DNA]</scope>
    <source>
        <strain evidence="2 3">CGMCC 1.12563</strain>
    </source>
</reference>
<keyword evidence="3" id="KW-1185">Reference proteome</keyword>
<comment type="caution">
    <text evidence="2">The sequence shown here is derived from an EMBL/GenBank/DDBJ whole genome shotgun (WGS) entry which is preliminary data.</text>
</comment>
<dbReference type="RefSeq" id="WP_250872999.1">
    <property type="nucleotide sequence ID" value="NZ_JALXFV010000003.1"/>
</dbReference>
<organism evidence="2 3">
    <name type="scientific">Halomarina rubra</name>
    <dbReference type="NCBI Taxonomy" id="2071873"/>
    <lineage>
        <taxon>Archaea</taxon>
        <taxon>Methanobacteriati</taxon>
        <taxon>Methanobacteriota</taxon>
        <taxon>Stenosarchaea group</taxon>
        <taxon>Halobacteria</taxon>
        <taxon>Halobacteriales</taxon>
        <taxon>Natronomonadaceae</taxon>
        <taxon>Halomarina</taxon>
    </lineage>
</organism>
<evidence type="ECO:0000256" key="1">
    <source>
        <dbReference type="SAM" id="MobiDB-lite"/>
    </source>
</evidence>
<gene>
    <name evidence="2" type="ORF">ACFSBT_07005</name>
</gene>
<feature type="compositionally biased region" description="Basic and acidic residues" evidence="1">
    <location>
        <begin position="1"/>
        <end position="12"/>
    </location>
</feature>
<proteinExistence type="predicted"/>
<evidence type="ECO:0000313" key="2">
    <source>
        <dbReference type="EMBL" id="MFD1513027.1"/>
    </source>
</evidence>
<name>A0ABD6AU16_9EURY</name>
<dbReference type="AlphaFoldDB" id="A0ABD6AU16"/>
<protein>
    <submittedName>
        <fullName evidence="2">Uncharacterized protein</fullName>
    </submittedName>
</protein>